<dbReference type="PIRSF" id="PIRSF004553">
    <property type="entry name" value="CHP00095"/>
    <property type="match status" value="1"/>
</dbReference>
<dbReference type="PANTHER" id="PTHR43542">
    <property type="entry name" value="METHYLTRANSFERASE"/>
    <property type="match status" value="1"/>
</dbReference>
<dbReference type="EMBL" id="JBHTJV010000003">
    <property type="protein sequence ID" value="MFD0916137.1"/>
    <property type="molecule type" value="Genomic_DNA"/>
</dbReference>
<reference evidence="4" key="1">
    <citation type="journal article" date="2019" name="Int. J. Syst. Evol. Microbiol.">
        <title>The Global Catalogue of Microorganisms (GCM) 10K type strain sequencing project: providing services to taxonomists for standard genome sequencing and annotation.</title>
        <authorList>
            <consortium name="The Broad Institute Genomics Platform"/>
            <consortium name="The Broad Institute Genome Sequencing Center for Infectious Disease"/>
            <person name="Wu L."/>
            <person name="Ma J."/>
        </authorList>
    </citation>
    <scope>NUCLEOTIDE SEQUENCE [LARGE SCALE GENOMIC DNA]</scope>
    <source>
        <strain evidence="4">CCUG 60023</strain>
    </source>
</reference>
<evidence type="ECO:0000313" key="4">
    <source>
        <dbReference type="Proteomes" id="UP001597101"/>
    </source>
</evidence>
<evidence type="ECO:0000256" key="1">
    <source>
        <dbReference type="ARBA" id="ARBA00022603"/>
    </source>
</evidence>
<name>A0ABW3FIE8_9HYPH</name>
<sequence length="185" mass="20071">MRIVGGSLRGRSLAVPKSNAIRPTTDRTRESLFNILSHNWPEKLNGGRVLDVFAGTGALGLEAMSRGASFAMFVENSIEGRGLLRTNIENFGLNGKTKISKTDATRPGPIRALEPFDLIFADPPYGKTLGEQALAALLREGWLASHALVVLEERKDTLPSALQGFNSIESRNFGETAIGFFELQA</sequence>
<accession>A0ABW3FIE8</accession>
<dbReference type="InterPro" id="IPR029063">
    <property type="entry name" value="SAM-dependent_MTases_sf"/>
</dbReference>
<dbReference type="InterPro" id="IPR004398">
    <property type="entry name" value="RNA_MeTrfase_RsmD"/>
</dbReference>
<keyword evidence="2 3" id="KW-0808">Transferase</keyword>
<proteinExistence type="predicted"/>
<comment type="caution">
    <text evidence="3">The sequence shown here is derived from an EMBL/GenBank/DDBJ whole genome shotgun (WGS) entry which is preliminary data.</text>
</comment>
<dbReference type="SUPFAM" id="SSF53335">
    <property type="entry name" value="S-adenosyl-L-methionine-dependent methyltransferases"/>
    <property type="match status" value="1"/>
</dbReference>
<organism evidence="3 4">
    <name type="scientific">Pseudahrensia aquimaris</name>
    <dbReference type="NCBI Taxonomy" id="744461"/>
    <lineage>
        <taxon>Bacteria</taxon>
        <taxon>Pseudomonadati</taxon>
        <taxon>Pseudomonadota</taxon>
        <taxon>Alphaproteobacteria</taxon>
        <taxon>Hyphomicrobiales</taxon>
        <taxon>Ahrensiaceae</taxon>
        <taxon>Pseudahrensia</taxon>
    </lineage>
</organism>
<evidence type="ECO:0000313" key="3">
    <source>
        <dbReference type="EMBL" id="MFD0916137.1"/>
    </source>
</evidence>
<gene>
    <name evidence="3" type="primary">rsmD</name>
    <name evidence="3" type="ORF">ACFQ14_06935</name>
</gene>
<dbReference type="GO" id="GO:0052913">
    <property type="term" value="F:16S rRNA (guanine(966)-N(2))-methyltransferase activity"/>
    <property type="evidence" value="ECO:0007669"/>
    <property type="project" value="UniProtKB-EC"/>
</dbReference>
<protein>
    <submittedName>
        <fullName evidence="3">16S rRNA (Guanine(966)-N(2))-methyltransferase RsmD</fullName>
        <ecNumber evidence="3">2.1.1.171</ecNumber>
    </submittedName>
</protein>
<dbReference type="Proteomes" id="UP001597101">
    <property type="component" value="Unassembled WGS sequence"/>
</dbReference>
<keyword evidence="1 3" id="KW-0489">Methyltransferase</keyword>
<evidence type="ECO:0000256" key="2">
    <source>
        <dbReference type="ARBA" id="ARBA00022679"/>
    </source>
</evidence>
<dbReference type="Pfam" id="PF03602">
    <property type="entry name" value="Cons_hypoth95"/>
    <property type="match status" value="1"/>
</dbReference>
<dbReference type="InterPro" id="IPR002052">
    <property type="entry name" value="DNA_methylase_N6_adenine_CS"/>
</dbReference>
<dbReference type="NCBIfam" id="TIGR00095">
    <property type="entry name" value="16S rRNA (guanine(966)-N(2))-methyltransferase RsmD"/>
    <property type="match status" value="1"/>
</dbReference>
<dbReference type="PROSITE" id="PS00092">
    <property type="entry name" value="N6_MTASE"/>
    <property type="match status" value="1"/>
</dbReference>
<dbReference type="PANTHER" id="PTHR43542:SF1">
    <property type="entry name" value="METHYLTRANSFERASE"/>
    <property type="match status" value="1"/>
</dbReference>
<dbReference type="EC" id="2.1.1.171" evidence="3"/>
<dbReference type="RefSeq" id="WP_377211968.1">
    <property type="nucleotide sequence ID" value="NZ_JBHTJV010000003.1"/>
</dbReference>
<keyword evidence="4" id="KW-1185">Reference proteome</keyword>
<dbReference type="CDD" id="cd02440">
    <property type="entry name" value="AdoMet_MTases"/>
    <property type="match status" value="1"/>
</dbReference>
<dbReference type="Gene3D" id="3.40.50.150">
    <property type="entry name" value="Vaccinia Virus protein VP39"/>
    <property type="match status" value="1"/>
</dbReference>